<sequence length="46" mass="5441">MLMLVFVYSYVSMVLCQFIDLSETLHSCRKIIFGMLYFCWEDSCCA</sequence>
<proteinExistence type="predicted"/>
<dbReference type="EMBL" id="CM016559">
    <property type="protein sequence ID" value="TKW02666.1"/>
    <property type="molecule type" value="Genomic_DNA"/>
</dbReference>
<dbReference type="AlphaFoldDB" id="A0A4V6D3H2"/>
<evidence type="ECO:0000313" key="2">
    <source>
        <dbReference type="EMBL" id="TKW02666.1"/>
    </source>
</evidence>
<gene>
    <name evidence="2" type="ORF">SEVIR_8G254950v2</name>
</gene>
<reference evidence="2" key="1">
    <citation type="submission" date="2019-03" db="EMBL/GenBank/DDBJ databases">
        <title>WGS assembly of Setaria viridis.</title>
        <authorList>
            <person name="Huang P."/>
            <person name="Jenkins J."/>
            <person name="Grimwood J."/>
            <person name="Barry K."/>
            <person name="Healey A."/>
            <person name="Mamidi S."/>
            <person name="Sreedasyam A."/>
            <person name="Shu S."/>
            <person name="Feldman M."/>
            <person name="Wu J."/>
            <person name="Yu Y."/>
            <person name="Chen C."/>
            <person name="Johnson J."/>
            <person name="Rokhsar D."/>
            <person name="Baxter I."/>
            <person name="Schmutz J."/>
            <person name="Brutnell T."/>
            <person name="Kellogg E."/>
        </authorList>
    </citation>
    <scope>NUCLEOTIDE SEQUENCE [LARGE SCALE GENOMIC DNA]</scope>
</reference>
<feature type="chain" id="PRO_5020188357" evidence="1">
    <location>
        <begin position="17"/>
        <end position="46"/>
    </location>
</feature>
<feature type="signal peptide" evidence="1">
    <location>
        <begin position="1"/>
        <end position="16"/>
    </location>
</feature>
<keyword evidence="1" id="KW-0732">Signal</keyword>
<protein>
    <submittedName>
        <fullName evidence="2">Uncharacterized protein</fullName>
    </submittedName>
</protein>
<organism evidence="2 3">
    <name type="scientific">Setaria viridis</name>
    <name type="common">Green bristlegrass</name>
    <name type="synonym">Setaria italica subsp. viridis</name>
    <dbReference type="NCBI Taxonomy" id="4556"/>
    <lineage>
        <taxon>Eukaryota</taxon>
        <taxon>Viridiplantae</taxon>
        <taxon>Streptophyta</taxon>
        <taxon>Embryophyta</taxon>
        <taxon>Tracheophyta</taxon>
        <taxon>Spermatophyta</taxon>
        <taxon>Magnoliopsida</taxon>
        <taxon>Liliopsida</taxon>
        <taxon>Poales</taxon>
        <taxon>Poaceae</taxon>
        <taxon>PACMAD clade</taxon>
        <taxon>Panicoideae</taxon>
        <taxon>Panicodae</taxon>
        <taxon>Paniceae</taxon>
        <taxon>Cenchrinae</taxon>
        <taxon>Setaria</taxon>
    </lineage>
</organism>
<name>A0A4V6D3H2_SETVI</name>
<keyword evidence="3" id="KW-1185">Reference proteome</keyword>
<accession>A0A4V6D3H2</accession>
<dbReference type="Proteomes" id="UP000298652">
    <property type="component" value="Chromosome 8"/>
</dbReference>
<dbReference type="Gramene" id="TKW02666">
    <property type="protein sequence ID" value="TKW02666"/>
    <property type="gene ID" value="SEVIR_8G254950v2"/>
</dbReference>
<evidence type="ECO:0000313" key="3">
    <source>
        <dbReference type="Proteomes" id="UP000298652"/>
    </source>
</evidence>
<evidence type="ECO:0000256" key="1">
    <source>
        <dbReference type="SAM" id="SignalP"/>
    </source>
</evidence>